<keyword evidence="2" id="KW-1185">Reference proteome</keyword>
<gene>
    <name evidence="1" type="ORF">J40TS1_28030</name>
</gene>
<dbReference type="AlphaFoldDB" id="A0A919YRR3"/>
<evidence type="ECO:0008006" key="3">
    <source>
        <dbReference type="Google" id="ProtNLM"/>
    </source>
</evidence>
<sequence>MIHPILKEIHIFTDIDTNSDNFCIALVLDIGISHENEAIDQFYCSVMSTKALKEILISELHFSGRGCIFMEKFILSDIKKVIEDILSNIKGETWEQVAHNINKYFPWEYDNYNMTKM</sequence>
<protein>
    <recommendedName>
        <fullName evidence="3">Immunity protein 8</fullName>
    </recommendedName>
</protein>
<dbReference type="EMBL" id="BOSE01000005">
    <property type="protein sequence ID" value="GIP17161.1"/>
    <property type="molecule type" value="Genomic_DNA"/>
</dbReference>
<evidence type="ECO:0000313" key="2">
    <source>
        <dbReference type="Proteomes" id="UP000683139"/>
    </source>
</evidence>
<organism evidence="1 2">
    <name type="scientific">Paenibacillus montaniterrae</name>
    <dbReference type="NCBI Taxonomy" id="429341"/>
    <lineage>
        <taxon>Bacteria</taxon>
        <taxon>Bacillati</taxon>
        <taxon>Bacillota</taxon>
        <taxon>Bacilli</taxon>
        <taxon>Bacillales</taxon>
        <taxon>Paenibacillaceae</taxon>
        <taxon>Paenibacillus</taxon>
    </lineage>
</organism>
<dbReference type="Pfam" id="PF15586">
    <property type="entry name" value="Imm8"/>
    <property type="match status" value="1"/>
</dbReference>
<evidence type="ECO:0000313" key="1">
    <source>
        <dbReference type="EMBL" id="GIP17161.1"/>
    </source>
</evidence>
<proteinExistence type="predicted"/>
<dbReference type="InterPro" id="IPR028964">
    <property type="entry name" value="Imm8"/>
</dbReference>
<comment type="caution">
    <text evidence="1">The sequence shown here is derived from an EMBL/GenBank/DDBJ whole genome shotgun (WGS) entry which is preliminary data.</text>
</comment>
<reference evidence="1" key="1">
    <citation type="submission" date="2021-03" db="EMBL/GenBank/DDBJ databases">
        <title>Antimicrobial resistance genes in bacteria isolated from Japanese honey, and their potential for conferring macrolide and lincosamide resistance in the American foulbrood pathogen Paenibacillus larvae.</title>
        <authorList>
            <person name="Okamoto M."/>
            <person name="Kumagai M."/>
            <person name="Kanamori H."/>
            <person name="Takamatsu D."/>
        </authorList>
    </citation>
    <scope>NUCLEOTIDE SEQUENCE</scope>
    <source>
        <strain evidence="1">J40TS1</strain>
    </source>
</reference>
<dbReference type="Proteomes" id="UP000683139">
    <property type="component" value="Unassembled WGS sequence"/>
</dbReference>
<dbReference type="RefSeq" id="WP_213516195.1">
    <property type="nucleotide sequence ID" value="NZ_BOSE01000005.1"/>
</dbReference>
<accession>A0A919YRR3</accession>
<name>A0A919YRR3_9BACL</name>